<feature type="domain" description="Calcineurin-like phosphoesterase" evidence="2">
    <location>
        <begin position="6"/>
        <end position="205"/>
    </location>
</feature>
<dbReference type="Pfam" id="PF00149">
    <property type="entry name" value="Metallophos"/>
    <property type="match status" value="1"/>
</dbReference>
<dbReference type="InterPro" id="IPR041796">
    <property type="entry name" value="Mre11_N"/>
</dbReference>
<evidence type="ECO:0000313" key="3">
    <source>
        <dbReference type="EMBL" id="GAE94662.1"/>
    </source>
</evidence>
<dbReference type="RefSeq" id="WP_052000746.1">
    <property type="nucleotide sequence ID" value="NZ_BAVS01000028.1"/>
</dbReference>
<dbReference type="CDD" id="cd00840">
    <property type="entry name" value="MPP_Mre11_N"/>
    <property type="match status" value="1"/>
</dbReference>
<dbReference type="STRING" id="1298598.JCM21714_3841"/>
<proteinExistence type="predicted"/>
<protein>
    <submittedName>
        <fullName evidence="3">DNA double-strand break repair protein Mre11</fullName>
    </submittedName>
</protein>
<dbReference type="Gene3D" id="3.60.21.10">
    <property type="match status" value="1"/>
</dbReference>
<dbReference type="PANTHER" id="PTHR30337">
    <property type="entry name" value="COMPONENT OF ATP-DEPENDENT DSDNA EXONUCLEASE"/>
    <property type="match status" value="1"/>
</dbReference>
<sequence>MKKQITFIHCADLHLDSPFKGLSDIPSPILKNIRESTFIALTNLTNLAIQRKVDFVLMVGDVFDQEEQSMRAHIAIKKAFERLDEYDIKVYMSFGNHDYLNSQTFPRNYPDNVYVFDKEEITYFDMIKEHQPVARVYGFSYQERAVIENKASNYHKTDQNIYHIATLHGTAGNADSEEHARYAPFQLSELKQAGFDYWALGHIHKRAILSEQPAVIYPGNMQGRSMKETGEKGCYLVTLSETEQNFEFQPLHSIKFERCTIQTEQWSEKYQALEQIEASLNECISSPGKYFVELELKNVSDMVHEWIVNGSLDELIEVINQSAEAKDWIYISGYKWEMKHQRTEWMEDGGFLKRTS</sequence>
<dbReference type="PANTHER" id="PTHR30337:SF7">
    <property type="entry name" value="PHOSPHOESTERASE"/>
    <property type="match status" value="1"/>
</dbReference>
<comment type="caution">
    <text evidence="3">The sequence shown here is derived from an EMBL/GenBank/DDBJ whole genome shotgun (WGS) entry which is preliminary data.</text>
</comment>
<dbReference type="Proteomes" id="UP000019102">
    <property type="component" value="Unassembled WGS sequence"/>
</dbReference>
<dbReference type="InterPro" id="IPR004843">
    <property type="entry name" value="Calcineurin-like_PHP"/>
</dbReference>
<evidence type="ECO:0000313" key="4">
    <source>
        <dbReference type="Proteomes" id="UP000019102"/>
    </source>
</evidence>
<dbReference type="InterPro" id="IPR029052">
    <property type="entry name" value="Metallo-depent_PP-like"/>
</dbReference>
<dbReference type="GO" id="GO:0016787">
    <property type="term" value="F:hydrolase activity"/>
    <property type="evidence" value="ECO:0007669"/>
    <property type="project" value="UniProtKB-KW"/>
</dbReference>
<keyword evidence="4" id="KW-1185">Reference proteome</keyword>
<dbReference type="OrthoDB" id="9773856at2"/>
<dbReference type="eggNOG" id="COG0420">
    <property type="taxonomic scope" value="Bacteria"/>
</dbReference>
<reference evidence="3 4" key="1">
    <citation type="journal article" date="2014" name="Genome Announc.">
        <title>Draft Genome Sequence of the Boron-Tolerant and Moderately Halotolerant Bacterium Gracilibacillus boraciitolerans JCM 21714T.</title>
        <authorList>
            <person name="Ahmed I."/>
            <person name="Oshima K."/>
            <person name="Suda W."/>
            <person name="Kitamura K."/>
            <person name="Iida T."/>
            <person name="Ohmori Y."/>
            <person name="Fujiwara T."/>
            <person name="Hattori M."/>
            <person name="Ohkuma M."/>
        </authorList>
    </citation>
    <scope>NUCLEOTIDE SEQUENCE [LARGE SCALE GENOMIC DNA]</scope>
    <source>
        <strain evidence="3 4">JCM 21714</strain>
    </source>
</reference>
<dbReference type="EMBL" id="BAVS01000028">
    <property type="protein sequence ID" value="GAE94662.1"/>
    <property type="molecule type" value="Genomic_DNA"/>
</dbReference>
<keyword evidence="1" id="KW-0378">Hydrolase</keyword>
<organism evidence="3 4">
    <name type="scientific">Gracilibacillus boraciitolerans JCM 21714</name>
    <dbReference type="NCBI Taxonomy" id="1298598"/>
    <lineage>
        <taxon>Bacteria</taxon>
        <taxon>Bacillati</taxon>
        <taxon>Bacillota</taxon>
        <taxon>Bacilli</taxon>
        <taxon>Bacillales</taxon>
        <taxon>Bacillaceae</taxon>
        <taxon>Gracilibacillus</taxon>
    </lineage>
</organism>
<accession>W4VN91</accession>
<evidence type="ECO:0000259" key="2">
    <source>
        <dbReference type="Pfam" id="PF00149"/>
    </source>
</evidence>
<evidence type="ECO:0000256" key="1">
    <source>
        <dbReference type="ARBA" id="ARBA00022801"/>
    </source>
</evidence>
<dbReference type="InterPro" id="IPR050535">
    <property type="entry name" value="DNA_Repair-Maintenance_Comp"/>
</dbReference>
<name>W4VN91_9BACI</name>
<dbReference type="AlphaFoldDB" id="W4VN91"/>
<gene>
    <name evidence="3" type="ORF">JCM21714_3841</name>
</gene>
<dbReference type="SUPFAM" id="SSF56300">
    <property type="entry name" value="Metallo-dependent phosphatases"/>
    <property type="match status" value="1"/>
</dbReference>